<dbReference type="Gene3D" id="3.30.420.10">
    <property type="entry name" value="Ribonuclease H-like superfamily/Ribonuclease H"/>
    <property type="match status" value="1"/>
</dbReference>
<gene>
    <name evidence="2" type="ORF">OL231_06545</name>
</gene>
<dbReference type="GO" id="GO:0003676">
    <property type="term" value="F:nucleic acid binding"/>
    <property type="evidence" value="ECO:0007669"/>
    <property type="project" value="InterPro"/>
</dbReference>
<dbReference type="RefSeq" id="WP_264861043.1">
    <property type="nucleotide sequence ID" value="NZ_CP110230.1"/>
</dbReference>
<evidence type="ECO:0000313" key="2">
    <source>
        <dbReference type="EMBL" id="UZD42138.1"/>
    </source>
</evidence>
<dbReference type="InterPro" id="IPR001584">
    <property type="entry name" value="Integrase_cat-core"/>
</dbReference>
<accession>A0AA46WAX9</accession>
<sequence>MSALCKCFGISRQAHYKAVKSFKEIALRESIIIEMVQEIRRELPKIGGKKLYYMLSDKIHQVAKIGRDKFFMILNNNDLLIQRKRSYTRTTYSNHSFRKWTNLVKDVEVSAKNQVWVSDITYIRTLEGFRYLSLITDLYSKRIVGYWLSNSLSIEGCLEALKKALKGKKRSESLIHHSDRGIQYCCKEYILLLQKEHIQISMTQENHCYENAHAERINGILKQEFNLGVTFNTEQQALSAVCSAIKTYNQKRPHYALNLKTPDQVYFQKVA</sequence>
<protein>
    <submittedName>
        <fullName evidence="2">IS3 family transposase</fullName>
    </submittedName>
</protein>
<evidence type="ECO:0000313" key="3">
    <source>
        <dbReference type="Proteomes" id="UP001163262"/>
    </source>
</evidence>
<evidence type="ECO:0000259" key="1">
    <source>
        <dbReference type="PROSITE" id="PS50994"/>
    </source>
</evidence>
<dbReference type="InterPro" id="IPR048020">
    <property type="entry name" value="Transpos_IS3"/>
</dbReference>
<dbReference type="EMBL" id="CP110230">
    <property type="protein sequence ID" value="UZD42138.1"/>
    <property type="molecule type" value="Genomic_DNA"/>
</dbReference>
<dbReference type="SUPFAM" id="SSF53098">
    <property type="entry name" value="Ribonuclease H-like"/>
    <property type="match status" value="1"/>
</dbReference>
<reference evidence="2" key="1">
    <citation type="submission" date="2022-10" db="EMBL/GenBank/DDBJ databases">
        <title>Complete genome sequence of Capnocytophaga ochracea KCOM 2812 isolated from actinomycosis lesion.</title>
        <authorList>
            <person name="Kook J.-K."/>
            <person name="Park S.-N."/>
            <person name="Lim Y.K."/>
        </authorList>
    </citation>
    <scope>NUCLEOTIDE SEQUENCE</scope>
    <source>
        <strain evidence="2">KCOM 28121</strain>
    </source>
</reference>
<dbReference type="GO" id="GO:0015074">
    <property type="term" value="P:DNA integration"/>
    <property type="evidence" value="ECO:0007669"/>
    <property type="project" value="InterPro"/>
</dbReference>
<dbReference type="Proteomes" id="UP001163262">
    <property type="component" value="Chromosome"/>
</dbReference>
<dbReference type="InterPro" id="IPR050900">
    <property type="entry name" value="Transposase_IS3/IS150/IS904"/>
</dbReference>
<feature type="domain" description="Integrase catalytic" evidence="1">
    <location>
        <begin position="108"/>
        <end position="270"/>
    </location>
</feature>
<organism evidence="2 3">
    <name type="scientific">Capnocytophaga ochracea</name>
    <dbReference type="NCBI Taxonomy" id="1018"/>
    <lineage>
        <taxon>Bacteria</taxon>
        <taxon>Pseudomonadati</taxon>
        <taxon>Bacteroidota</taxon>
        <taxon>Flavobacteriia</taxon>
        <taxon>Flavobacteriales</taxon>
        <taxon>Flavobacteriaceae</taxon>
        <taxon>Capnocytophaga</taxon>
    </lineage>
</organism>
<dbReference type="InterPro" id="IPR036397">
    <property type="entry name" value="RNaseH_sf"/>
</dbReference>
<dbReference type="PANTHER" id="PTHR46889">
    <property type="entry name" value="TRANSPOSASE INSF FOR INSERTION SEQUENCE IS3B-RELATED"/>
    <property type="match status" value="1"/>
</dbReference>
<name>A0AA46WAX9_CAPOC</name>
<dbReference type="NCBIfam" id="NF033516">
    <property type="entry name" value="transpos_IS3"/>
    <property type="match status" value="1"/>
</dbReference>
<proteinExistence type="predicted"/>
<dbReference type="PROSITE" id="PS50994">
    <property type="entry name" value="INTEGRASE"/>
    <property type="match status" value="1"/>
</dbReference>
<dbReference type="AlphaFoldDB" id="A0AA46WAX9"/>
<dbReference type="PANTHER" id="PTHR46889:SF5">
    <property type="entry name" value="INTEGRASE PROTEIN"/>
    <property type="match status" value="1"/>
</dbReference>
<dbReference type="Pfam" id="PF00665">
    <property type="entry name" value="rve"/>
    <property type="match status" value="1"/>
</dbReference>
<dbReference type="InterPro" id="IPR012337">
    <property type="entry name" value="RNaseH-like_sf"/>
</dbReference>